<reference evidence="12 13" key="2">
    <citation type="submission" date="2018-11" db="EMBL/GenBank/DDBJ databases">
        <authorList>
            <consortium name="Pathogen Informatics"/>
        </authorList>
    </citation>
    <scope>NUCLEOTIDE SEQUENCE [LARGE SCALE GENOMIC DNA]</scope>
    <source>
        <strain evidence="12 13">Costa Rica</strain>
    </source>
</reference>
<evidence type="ECO:0000313" key="14">
    <source>
        <dbReference type="WBParaSite" id="ACOC_0000440201-mRNA-1"/>
    </source>
</evidence>
<keyword evidence="4" id="KW-1003">Cell membrane</keyword>
<dbReference type="Pfam" id="PF10149">
    <property type="entry name" value="TM231"/>
    <property type="match status" value="1"/>
</dbReference>
<evidence type="ECO:0000256" key="1">
    <source>
        <dbReference type="ARBA" id="ARBA00004272"/>
    </source>
</evidence>
<evidence type="ECO:0000256" key="5">
    <source>
        <dbReference type="ARBA" id="ARBA00022692"/>
    </source>
</evidence>
<dbReference type="OrthoDB" id="426438at2759"/>
<protein>
    <recommendedName>
        <fullName evidence="3">Transmembrane protein 231</fullName>
    </recommendedName>
</protein>
<dbReference type="InterPro" id="IPR019306">
    <property type="entry name" value="TMEM231"/>
</dbReference>
<evidence type="ECO:0000256" key="3">
    <source>
        <dbReference type="ARBA" id="ARBA00015087"/>
    </source>
</evidence>
<sequence>MTYVNQLTPLIPVNYELGRYLLLLRSGDQYSFSSTLPILNNADNSHYSVSQLDYQWIPLPENDYELQLDVFVPMSNVSFDSLIYFIFLKYRLDYHSDVEAEVVLYDSLQLSSSTTSLTVLGTLASDQKQPFRWREYYELLNYTRRDAEHYKPGEIMRRITIQPFNVRLDSDSQFHLKMRAIVSEDEFTYRCDMWELLKWAAVQYATVFTVVNFLIDSLLSFLFRNRLVDAVPCCKQN</sequence>
<dbReference type="EMBL" id="UYYA01003814">
    <property type="protein sequence ID" value="VDM55988.1"/>
    <property type="molecule type" value="Genomic_DNA"/>
</dbReference>
<accession>A0A158PFU6</accession>
<evidence type="ECO:0000256" key="6">
    <source>
        <dbReference type="ARBA" id="ARBA00022989"/>
    </source>
</evidence>
<dbReference type="GO" id="GO:0060271">
    <property type="term" value="P:cilium assembly"/>
    <property type="evidence" value="ECO:0007669"/>
    <property type="project" value="TreeGrafter"/>
</dbReference>
<evidence type="ECO:0000256" key="11">
    <source>
        <dbReference type="ARBA" id="ARBA00024803"/>
    </source>
</evidence>
<comment type="function">
    <text evidence="11">Transmembrane component of the tectonic-like complex, a complex localized at the transition zone of primary cilia and acting as a barrier that prevents diffusion of transmembrane proteins between the cilia and plasma membranes. Required for ciliogenesis and sonic hedgehog/SHH signaling.</text>
</comment>
<name>A0A158PFU6_ANGCS</name>
<dbReference type="PANTHER" id="PTHR14605">
    <property type="entry name" value="CHST5 PROTEIN"/>
    <property type="match status" value="1"/>
</dbReference>
<keyword evidence="10" id="KW-0966">Cell projection</keyword>
<comment type="similarity">
    <text evidence="2">Belongs to the TMEM231 family.</text>
</comment>
<dbReference type="WBParaSite" id="ACOC_0000440201-mRNA-1">
    <property type="protein sequence ID" value="ACOC_0000440201-mRNA-1"/>
    <property type="gene ID" value="ACOC_0000440201"/>
</dbReference>
<reference evidence="14" key="1">
    <citation type="submission" date="2016-04" db="UniProtKB">
        <authorList>
            <consortium name="WormBaseParasite"/>
        </authorList>
    </citation>
    <scope>IDENTIFICATION</scope>
</reference>
<dbReference type="STRING" id="334426.A0A158PFU6"/>
<dbReference type="PANTHER" id="PTHR14605:SF1">
    <property type="entry name" value="TRANSMEMBRANE PROTEIN 231"/>
    <property type="match status" value="1"/>
</dbReference>
<dbReference type="GO" id="GO:0035869">
    <property type="term" value="C:ciliary transition zone"/>
    <property type="evidence" value="ECO:0007669"/>
    <property type="project" value="TreeGrafter"/>
</dbReference>
<gene>
    <name evidence="12" type="ORF">ACOC_LOCUS4403</name>
</gene>
<evidence type="ECO:0000256" key="4">
    <source>
        <dbReference type="ARBA" id="ARBA00022475"/>
    </source>
</evidence>
<dbReference type="AlphaFoldDB" id="A0A158PFU6"/>
<keyword evidence="7" id="KW-0969">Cilium</keyword>
<keyword evidence="9" id="KW-0325">Glycoprotein</keyword>
<dbReference type="Proteomes" id="UP000267027">
    <property type="component" value="Unassembled WGS sequence"/>
</dbReference>
<evidence type="ECO:0000256" key="10">
    <source>
        <dbReference type="ARBA" id="ARBA00023273"/>
    </source>
</evidence>
<keyword evidence="5" id="KW-0812">Transmembrane</keyword>
<evidence type="ECO:0000256" key="7">
    <source>
        <dbReference type="ARBA" id="ARBA00023069"/>
    </source>
</evidence>
<evidence type="ECO:0000256" key="9">
    <source>
        <dbReference type="ARBA" id="ARBA00023180"/>
    </source>
</evidence>
<dbReference type="GO" id="GO:0060170">
    <property type="term" value="C:ciliary membrane"/>
    <property type="evidence" value="ECO:0007669"/>
    <property type="project" value="UniProtKB-SubCell"/>
</dbReference>
<evidence type="ECO:0000256" key="2">
    <source>
        <dbReference type="ARBA" id="ARBA00009082"/>
    </source>
</evidence>
<evidence type="ECO:0000313" key="12">
    <source>
        <dbReference type="EMBL" id="VDM55988.1"/>
    </source>
</evidence>
<keyword evidence="13" id="KW-1185">Reference proteome</keyword>
<proteinExistence type="inferred from homology"/>
<keyword evidence="6" id="KW-1133">Transmembrane helix</keyword>
<keyword evidence="8" id="KW-0472">Membrane</keyword>
<organism evidence="14">
    <name type="scientific">Angiostrongylus costaricensis</name>
    <name type="common">Nematode worm</name>
    <dbReference type="NCBI Taxonomy" id="334426"/>
    <lineage>
        <taxon>Eukaryota</taxon>
        <taxon>Metazoa</taxon>
        <taxon>Ecdysozoa</taxon>
        <taxon>Nematoda</taxon>
        <taxon>Chromadorea</taxon>
        <taxon>Rhabditida</taxon>
        <taxon>Rhabditina</taxon>
        <taxon>Rhabditomorpha</taxon>
        <taxon>Strongyloidea</taxon>
        <taxon>Metastrongylidae</taxon>
        <taxon>Angiostrongylus</taxon>
    </lineage>
</organism>
<dbReference type="GO" id="GO:0032880">
    <property type="term" value="P:regulation of protein localization"/>
    <property type="evidence" value="ECO:0007669"/>
    <property type="project" value="TreeGrafter"/>
</dbReference>
<evidence type="ECO:0000256" key="8">
    <source>
        <dbReference type="ARBA" id="ARBA00023136"/>
    </source>
</evidence>
<evidence type="ECO:0000313" key="13">
    <source>
        <dbReference type="Proteomes" id="UP000267027"/>
    </source>
</evidence>
<dbReference type="OMA" id="KIRSENC"/>
<comment type="subcellular location">
    <subcellularLocation>
        <location evidence="1">Cell projection</location>
        <location evidence="1">Cilium membrane</location>
        <topology evidence="1">Multi-pass membrane protein</topology>
    </subcellularLocation>
</comment>